<proteinExistence type="predicted"/>
<gene>
    <name evidence="2" type="ORF">TTEB3V08_LOCUS10341</name>
</gene>
<evidence type="ECO:0000256" key="1">
    <source>
        <dbReference type="SAM" id="MobiDB-lite"/>
    </source>
</evidence>
<evidence type="ECO:0000313" key="2">
    <source>
        <dbReference type="EMBL" id="CAD7462450.1"/>
    </source>
</evidence>
<feature type="region of interest" description="Disordered" evidence="1">
    <location>
        <begin position="22"/>
        <end position="95"/>
    </location>
</feature>
<reference evidence="2" key="1">
    <citation type="submission" date="2020-11" db="EMBL/GenBank/DDBJ databases">
        <authorList>
            <person name="Tran Van P."/>
        </authorList>
    </citation>
    <scope>NUCLEOTIDE SEQUENCE</scope>
</reference>
<protein>
    <submittedName>
        <fullName evidence="2">Uncharacterized protein</fullName>
    </submittedName>
</protein>
<sequence>MDEWSKASFLCQSRLMETGTSGYVEGEWKTFKEEPPQFTRPKFEPRSPRPQRSSSTRLARKPTTPPRQTIFYDAFQETRRNNGKPSRNNPTFEQPTNITTLISLLDANHTRLTPVTTCSLFRLGVAVFKLELARWYALEFLEFAPSAQASPLGEKNLQ</sequence>
<dbReference type="EMBL" id="OE006092">
    <property type="protein sequence ID" value="CAD7462450.1"/>
    <property type="molecule type" value="Genomic_DNA"/>
</dbReference>
<dbReference type="AlphaFoldDB" id="A0A7R9P047"/>
<accession>A0A7R9P047</accession>
<name>A0A7R9P047_9NEOP</name>
<feature type="compositionally biased region" description="Basic and acidic residues" evidence="1">
    <location>
        <begin position="26"/>
        <end position="47"/>
    </location>
</feature>
<organism evidence="2">
    <name type="scientific">Timema tahoe</name>
    <dbReference type="NCBI Taxonomy" id="61484"/>
    <lineage>
        <taxon>Eukaryota</taxon>
        <taxon>Metazoa</taxon>
        <taxon>Ecdysozoa</taxon>
        <taxon>Arthropoda</taxon>
        <taxon>Hexapoda</taxon>
        <taxon>Insecta</taxon>
        <taxon>Pterygota</taxon>
        <taxon>Neoptera</taxon>
        <taxon>Polyneoptera</taxon>
        <taxon>Phasmatodea</taxon>
        <taxon>Timematodea</taxon>
        <taxon>Timematoidea</taxon>
        <taxon>Timematidae</taxon>
        <taxon>Timema</taxon>
    </lineage>
</organism>
<feature type="compositionally biased region" description="Polar residues" evidence="1">
    <location>
        <begin position="83"/>
        <end position="95"/>
    </location>
</feature>